<evidence type="ECO:0000313" key="1">
    <source>
        <dbReference type="EMBL" id="PEH40676.1"/>
    </source>
</evidence>
<accession>A0A2A7SAU3</accession>
<dbReference type="Proteomes" id="UP000220629">
    <property type="component" value="Unassembled WGS sequence"/>
</dbReference>
<comment type="caution">
    <text evidence="1">The sequence shown here is derived from an EMBL/GenBank/DDBJ whole genome shotgun (WGS) entry which is preliminary data.</text>
</comment>
<name>A0A2A7SAU3_BURGA</name>
<proteinExistence type="predicted"/>
<organism evidence="1 2">
    <name type="scientific">Burkholderia gladioli</name>
    <name type="common">Pseudomonas marginata</name>
    <name type="synonym">Phytomonas marginata</name>
    <dbReference type="NCBI Taxonomy" id="28095"/>
    <lineage>
        <taxon>Bacteria</taxon>
        <taxon>Pseudomonadati</taxon>
        <taxon>Pseudomonadota</taxon>
        <taxon>Betaproteobacteria</taxon>
        <taxon>Burkholderiales</taxon>
        <taxon>Burkholderiaceae</taxon>
        <taxon>Burkholderia</taxon>
    </lineage>
</organism>
<reference evidence="2" key="1">
    <citation type="submission" date="2017-09" db="EMBL/GenBank/DDBJ databases">
        <title>FDA dAtabase for Regulatory Grade micrObial Sequences (FDA-ARGOS): Supporting development and validation of Infectious Disease Dx tests.</title>
        <authorList>
            <person name="Minogue T."/>
            <person name="Wolcott M."/>
            <person name="Wasieloski L."/>
            <person name="Aguilar W."/>
            <person name="Moore D."/>
            <person name="Tallon L."/>
            <person name="Sadzewicz L."/>
            <person name="Ott S."/>
            <person name="Zhao X."/>
            <person name="Nagaraj S."/>
            <person name="Vavikolanu K."/>
            <person name="Aluvathingal J."/>
            <person name="Nadendla S."/>
            <person name="Sichtig H."/>
        </authorList>
    </citation>
    <scope>NUCLEOTIDE SEQUENCE [LARGE SCALE GENOMIC DNA]</scope>
    <source>
        <strain evidence="2">FDAARGOS_390</strain>
    </source>
</reference>
<dbReference type="AlphaFoldDB" id="A0A2A7SAU3"/>
<sequence>MVSVEYEVACQIIGQLIARQVELIAVEESRAEPNQAMLAPAISTRAALVAERDALAVDDELGVTKILAAYGPIARRLNGQEGSSAHV</sequence>
<dbReference type="RefSeq" id="WP_098153310.1">
    <property type="nucleotide sequence ID" value="NZ_JAYNCN010000048.1"/>
</dbReference>
<dbReference type="EMBL" id="PDDY01000002">
    <property type="protein sequence ID" value="PEH40676.1"/>
    <property type="molecule type" value="Genomic_DNA"/>
</dbReference>
<evidence type="ECO:0000313" key="2">
    <source>
        <dbReference type="Proteomes" id="UP000220629"/>
    </source>
</evidence>
<gene>
    <name evidence="1" type="ORF">CRM94_16535</name>
</gene>
<protein>
    <submittedName>
        <fullName evidence="1">Uncharacterized protein</fullName>
    </submittedName>
</protein>